<protein>
    <submittedName>
        <fullName evidence="3">Uncharacterized protein</fullName>
    </submittedName>
</protein>
<proteinExistence type="predicted"/>
<gene>
    <name evidence="3" type="ORF">F0562_023130</name>
</gene>
<dbReference type="Proteomes" id="UP000325577">
    <property type="component" value="Linkage Group LG12"/>
</dbReference>
<keyword evidence="2" id="KW-1133">Transmembrane helix</keyword>
<keyword evidence="4" id="KW-1185">Reference proteome</keyword>
<evidence type="ECO:0000256" key="2">
    <source>
        <dbReference type="SAM" id="Phobius"/>
    </source>
</evidence>
<accession>A0A5J5BH73</accession>
<name>A0A5J5BH73_9ASTE</name>
<evidence type="ECO:0000313" key="4">
    <source>
        <dbReference type="Proteomes" id="UP000325577"/>
    </source>
</evidence>
<keyword evidence="2" id="KW-0812">Transmembrane</keyword>
<feature type="region of interest" description="Disordered" evidence="1">
    <location>
        <begin position="39"/>
        <end position="74"/>
    </location>
</feature>
<keyword evidence="2" id="KW-0472">Membrane</keyword>
<evidence type="ECO:0000313" key="3">
    <source>
        <dbReference type="EMBL" id="KAA8541978.1"/>
    </source>
</evidence>
<reference evidence="3 4" key="1">
    <citation type="submission" date="2019-09" db="EMBL/GenBank/DDBJ databases">
        <title>A chromosome-level genome assembly of the Chinese tupelo Nyssa sinensis.</title>
        <authorList>
            <person name="Yang X."/>
            <person name="Kang M."/>
            <person name="Yang Y."/>
            <person name="Xiong H."/>
            <person name="Wang M."/>
            <person name="Zhang Z."/>
            <person name="Wang Z."/>
            <person name="Wu H."/>
            <person name="Ma T."/>
            <person name="Liu J."/>
            <person name="Xi Z."/>
        </authorList>
    </citation>
    <scope>NUCLEOTIDE SEQUENCE [LARGE SCALE GENOMIC DNA]</scope>
    <source>
        <strain evidence="3">J267</strain>
        <tissue evidence="3">Leaf</tissue>
    </source>
</reference>
<feature type="transmembrane region" description="Helical" evidence="2">
    <location>
        <begin position="12"/>
        <end position="30"/>
    </location>
</feature>
<dbReference type="OrthoDB" id="772152at2759"/>
<sequence>MENGDAWLAPDKLYHFLFCFFVSVTFSLIATRTPIPLSAVGASGSDQSLHLPPVPRKRPPMSLASSNQPVPPPKTPFLTCLVFSLIDRLDHDDSCNSALWIVEV</sequence>
<organism evidence="3 4">
    <name type="scientific">Nyssa sinensis</name>
    <dbReference type="NCBI Taxonomy" id="561372"/>
    <lineage>
        <taxon>Eukaryota</taxon>
        <taxon>Viridiplantae</taxon>
        <taxon>Streptophyta</taxon>
        <taxon>Embryophyta</taxon>
        <taxon>Tracheophyta</taxon>
        <taxon>Spermatophyta</taxon>
        <taxon>Magnoliopsida</taxon>
        <taxon>eudicotyledons</taxon>
        <taxon>Gunneridae</taxon>
        <taxon>Pentapetalae</taxon>
        <taxon>asterids</taxon>
        <taxon>Cornales</taxon>
        <taxon>Nyssaceae</taxon>
        <taxon>Nyssa</taxon>
    </lineage>
</organism>
<dbReference type="AlphaFoldDB" id="A0A5J5BH73"/>
<evidence type="ECO:0000256" key="1">
    <source>
        <dbReference type="SAM" id="MobiDB-lite"/>
    </source>
</evidence>
<dbReference type="EMBL" id="CM018035">
    <property type="protein sequence ID" value="KAA8541978.1"/>
    <property type="molecule type" value="Genomic_DNA"/>
</dbReference>